<dbReference type="PRINTS" id="PR00812">
    <property type="entry name" value="BCTERIALGSPF"/>
</dbReference>
<evidence type="ECO:0000256" key="5">
    <source>
        <dbReference type="ARBA" id="ARBA00022692"/>
    </source>
</evidence>
<dbReference type="PANTHER" id="PTHR30012:SF4">
    <property type="entry name" value="MSHA BIOGENESIS PROTEIN MSHG"/>
    <property type="match status" value="1"/>
</dbReference>
<feature type="transmembrane region" description="Helical" evidence="8">
    <location>
        <begin position="222"/>
        <end position="241"/>
    </location>
</feature>
<evidence type="ECO:0000313" key="10">
    <source>
        <dbReference type="EMBL" id="MCZ0865482.1"/>
    </source>
</evidence>
<reference evidence="10 11" key="1">
    <citation type="submission" date="2022-12" db="EMBL/GenBank/DDBJ databases">
        <title>Dasania phycosphaerae sp. nov., isolated from particulate material of the south coast of Korea.</title>
        <authorList>
            <person name="Jiang Y."/>
        </authorList>
    </citation>
    <scope>NUCLEOTIDE SEQUENCE [LARGE SCALE GENOMIC DNA]</scope>
    <source>
        <strain evidence="10 11">GY-19</strain>
    </source>
</reference>
<gene>
    <name evidence="10" type="ORF">O0V09_09735</name>
</gene>
<dbReference type="GO" id="GO:0005886">
    <property type="term" value="C:plasma membrane"/>
    <property type="evidence" value="ECO:0007669"/>
    <property type="project" value="UniProtKB-SubCell"/>
</dbReference>
<keyword evidence="5 8" id="KW-0812">Transmembrane</keyword>
<evidence type="ECO:0000256" key="1">
    <source>
        <dbReference type="ARBA" id="ARBA00004429"/>
    </source>
</evidence>
<evidence type="ECO:0000313" key="11">
    <source>
        <dbReference type="Proteomes" id="UP001069090"/>
    </source>
</evidence>
<dbReference type="InterPro" id="IPR042094">
    <property type="entry name" value="T2SS_GspF_sf"/>
</dbReference>
<feature type="transmembrane region" description="Helical" evidence="8">
    <location>
        <begin position="375"/>
        <end position="396"/>
    </location>
</feature>
<dbReference type="FunFam" id="1.20.81.30:FF:000001">
    <property type="entry name" value="Type II secretion system protein F"/>
    <property type="match status" value="2"/>
</dbReference>
<name>A0A9J6RM81_9GAMM</name>
<proteinExistence type="inferred from homology"/>
<evidence type="ECO:0000256" key="6">
    <source>
        <dbReference type="ARBA" id="ARBA00022989"/>
    </source>
</evidence>
<keyword evidence="3" id="KW-1003">Cell membrane</keyword>
<accession>A0A9J6RM81</accession>
<evidence type="ECO:0000256" key="4">
    <source>
        <dbReference type="ARBA" id="ARBA00022519"/>
    </source>
</evidence>
<comment type="similarity">
    <text evidence="2">Belongs to the GSP F family.</text>
</comment>
<evidence type="ECO:0000256" key="2">
    <source>
        <dbReference type="ARBA" id="ARBA00005745"/>
    </source>
</evidence>
<dbReference type="EMBL" id="JAPTGG010000007">
    <property type="protein sequence ID" value="MCZ0865482.1"/>
    <property type="molecule type" value="Genomic_DNA"/>
</dbReference>
<dbReference type="GO" id="GO:0015628">
    <property type="term" value="P:protein secretion by the type II secretion system"/>
    <property type="evidence" value="ECO:0007669"/>
    <property type="project" value="TreeGrafter"/>
</dbReference>
<dbReference type="AlphaFoldDB" id="A0A9J6RM81"/>
<comment type="caution">
    <text evidence="10">The sequence shown here is derived from an EMBL/GenBank/DDBJ whole genome shotgun (WGS) entry which is preliminary data.</text>
</comment>
<evidence type="ECO:0000256" key="7">
    <source>
        <dbReference type="ARBA" id="ARBA00023136"/>
    </source>
</evidence>
<sequence length="405" mass="45046">MAQFQYRGRDRGGELVTGTLEGVSVDAVASQLQGRGVTPIAVVEAVEKKALQLPKLFKQKVALEELIMFSRQMYSLNRAGVAINQSIKGMAASVNNETLAQVLTDVGNTLNTGVTLSNALRRHGEVFDDLYVNIVQVGENTGRLDLAFQQLAQYLALEKDTRRRIKTAVRYPVFVLIAISIAIVVLNLFVIPVFADMFAKFGADLPWATKVLIGTSWFFVNYWHLLLVGLVLATFGVRYYLQTDDGERRWDRQKLRIPLIGSILERSMLARFSRCFAMMLGSGVPLIQALDLTAKAVGNRYIGEKISGMRDGIQRGESLLRTSSQSAMFTPLVLQMLQVGEETGQVDELLSEVALYYEEEVDYDLKNLSSMIEPILIVCIAGIVMILALGIFLPMWDMMSVMQGK</sequence>
<dbReference type="Proteomes" id="UP001069090">
    <property type="component" value="Unassembled WGS sequence"/>
</dbReference>
<evidence type="ECO:0000256" key="8">
    <source>
        <dbReference type="SAM" id="Phobius"/>
    </source>
</evidence>
<keyword evidence="4" id="KW-0997">Cell inner membrane</keyword>
<keyword evidence="11" id="KW-1185">Reference proteome</keyword>
<dbReference type="RefSeq" id="WP_258331630.1">
    <property type="nucleotide sequence ID" value="NZ_JAPTGG010000007.1"/>
</dbReference>
<dbReference type="InterPro" id="IPR018076">
    <property type="entry name" value="T2SS_GspF_dom"/>
</dbReference>
<dbReference type="Pfam" id="PF00482">
    <property type="entry name" value="T2SSF"/>
    <property type="match status" value="2"/>
</dbReference>
<protein>
    <submittedName>
        <fullName evidence="10">Type II secretion system F family protein</fullName>
    </submittedName>
</protein>
<evidence type="ECO:0000259" key="9">
    <source>
        <dbReference type="Pfam" id="PF00482"/>
    </source>
</evidence>
<keyword evidence="6 8" id="KW-1133">Transmembrane helix</keyword>
<dbReference type="Gene3D" id="1.20.81.30">
    <property type="entry name" value="Type II secretion system (T2SS), domain F"/>
    <property type="match status" value="2"/>
</dbReference>
<comment type="subcellular location">
    <subcellularLocation>
        <location evidence="1">Cell inner membrane</location>
        <topology evidence="1">Multi-pass membrane protein</topology>
    </subcellularLocation>
</comment>
<feature type="domain" description="Type II secretion system protein GspF" evidence="9">
    <location>
        <begin position="69"/>
        <end position="192"/>
    </location>
</feature>
<organism evidence="10 11">
    <name type="scientific">Dasania phycosphaerae</name>
    <dbReference type="NCBI Taxonomy" id="2950436"/>
    <lineage>
        <taxon>Bacteria</taxon>
        <taxon>Pseudomonadati</taxon>
        <taxon>Pseudomonadota</taxon>
        <taxon>Gammaproteobacteria</taxon>
        <taxon>Cellvibrionales</taxon>
        <taxon>Spongiibacteraceae</taxon>
        <taxon>Dasania</taxon>
    </lineage>
</organism>
<dbReference type="PANTHER" id="PTHR30012">
    <property type="entry name" value="GENERAL SECRETION PATHWAY PROTEIN"/>
    <property type="match status" value="1"/>
</dbReference>
<keyword evidence="7 8" id="KW-0472">Membrane</keyword>
<evidence type="ECO:0000256" key="3">
    <source>
        <dbReference type="ARBA" id="ARBA00022475"/>
    </source>
</evidence>
<dbReference type="InterPro" id="IPR003004">
    <property type="entry name" value="GspF/PilC"/>
</dbReference>
<feature type="transmembrane region" description="Helical" evidence="8">
    <location>
        <begin position="171"/>
        <end position="195"/>
    </location>
</feature>
<feature type="domain" description="Type II secretion system protein GspF" evidence="9">
    <location>
        <begin position="272"/>
        <end position="394"/>
    </location>
</feature>